<evidence type="ECO:0000256" key="1">
    <source>
        <dbReference type="ARBA" id="ARBA00007532"/>
    </source>
</evidence>
<keyword evidence="5" id="KW-0732">Signal</keyword>
<dbReference type="PANTHER" id="PTHR22912:SF151">
    <property type="entry name" value="DIHYDROLIPOYL DEHYDROGENASE, MITOCHONDRIAL"/>
    <property type="match status" value="1"/>
</dbReference>
<dbReference type="SUPFAM" id="SSF55424">
    <property type="entry name" value="FAD/NAD-linked reductases, dimerisation (C-terminal) domain"/>
    <property type="match status" value="1"/>
</dbReference>
<organism evidence="8 9">
    <name type="scientific">Durusdinium trenchii</name>
    <dbReference type="NCBI Taxonomy" id="1381693"/>
    <lineage>
        <taxon>Eukaryota</taxon>
        <taxon>Sar</taxon>
        <taxon>Alveolata</taxon>
        <taxon>Dinophyceae</taxon>
        <taxon>Suessiales</taxon>
        <taxon>Symbiodiniaceae</taxon>
        <taxon>Durusdinium</taxon>
    </lineage>
</organism>
<evidence type="ECO:0000256" key="3">
    <source>
        <dbReference type="ARBA" id="ARBA00022827"/>
    </source>
</evidence>
<evidence type="ECO:0000259" key="7">
    <source>
        <dbReference type="Pfam" id="PF07992"/>
    </source>
</evidence>
<keyword evidence="2" id="KW-0285">Flavoprotein</keyword>
<proteinExistence type="inferred from homology"/>
<evidence type="ECO:0008006" key="10">
    <source>
        <dbReference type="Google" id="ProtNLM"/>
    </source>
</evidence>
<protein>
    <recommendedName>
        <fullName evidence="10">Dihydrolipoyl dehydrogenase</fullName>
    </recommendedName>
</protein>
<keyword evidence="4" id="KW-0520">NAD</keyword>
<feature type="domain" description="FAD/NAD(P)-binding" evidence="7">
    <location>
        <begin position="191"/>
        <end position="415"/>
    </location>
</feature>
<name>A0ABP0HG49_9DINO</name>
<evidence type="ECO:0000313" key="9">
    <source>
        <dbReference type="Proteomes" id="UP001642484"/>
    </source>
</evidence>
<evidence type="ECO:0000256" key="4">
    <source>
        <dbReference type="ARBA" id="ARBA00023027"/>
    </source>
</evidence>
<accession>A0ABP0HG49</accession>
<evidence type="ECO:0000256" key="5">
    <source>
        <dbReference type="SAM" id="SignalP"/>
    </source>
</evidence>
<gene>
    <name evidence="8" type="ORF">CCMP2556_LOCUS1560</name>
</gene>
<dbReference type="PRINTS" id="PR00411">
    <property type="entry name" value="PNDRDTASEI"/>
</dbReference>
<dbReference type="EMBL" id="CAXAMN010000525">
    <property type="protein sequence ID" value="CAK8989189.1"/>
    <property type="molecule type" value="Genomic_DNA"/>
</dbReference>
<dbReference type="Pfam" id="PF07992">
    <property type="entry name" value="Pyr_redox_2"/>
    <property type="match status" value="1"/>
</dbReference>
<dbReference type="InterPro" id="IPR016156">
    <property type="entry name" value="FAD/NAD-linked_Rdtase_dimer_sf"/>
</dbReference>
<sequence length="555" mass="59273">MALRVLIGYLCLWRVTSLGPSICGSKPDAVPGCDKRDMGSCGNACCVVEVALPLTSEQAYQSTKDALQRLGEDGFEYVTGGSPNPADDLRPYNISSPKKFQFILQGRHNAPKYFGANGDILNFAIYEGDAPTSSVLRMFSLSRIHGALGDNGQNYKTLSLLAKRLKAAKRVKYGCHAAILSFVPRGQADLRVVTYLKGYGKLTGPNSVSVAMNDGSEQTITAKNIMLATGSEIIEKLPFVEVDEEQIVSSTGALDLKQVPEKLVVIGGGVIGLELGSVYERLGSKVTVVEFLPTIGGIGIDGEVSKEMQKILKKQGINFMMSTKVTAVEKTGGLVKVGEANCASRTKKAKDANVVLVCVGRREFRDGLGAEEVGVELDGRKIKVDDTFKTSVPSIYAIGDIIHGPMLAHKAEDEGAMVAEYLATGKHPHLDYNNVPSVLYTHPEVAWVGKSEEMLKQEGVEYRKGKFAFAANGRSIANMDTDGFVKVLSCKKTDKLLGVHIINAIAGDIISGACIGIEYGAASEDLARVCMAHPTVSEVLKGAAQKTAFGKAVSG</sequence>
<evidence type="ECO:0000313" key="8">
    <source>
        <dbReference type="EMBL" id="CAK8989189.1"/>
    </source>
</evidence>
<keyword evidence="9" id="KW-1185">Reference proteome</keyword>
<dbReference type="PANTHER" id="PTHR22912">
    <property type="entry name" value="DISULFIDE OXIDOREDUCTASE"/>
    <property type="match status" value="1"/>
</dbReference>
<dbReference type="Proteomes" id="UP001642484">
    <property type="component" value="Unassembled WGS sequence"/>
</dbReference>
<dbReference type="Gene3D" id="3.50.50.60">
    <property type="entry name" value="FAD/NAD(P)-binding domain"/>
    <property type="match status" value="2"/>
</dbReference>
<dbReference type="InterPro" id="IPR050151">
    <property type="entry name" value="Class-I_Pyr_Nuc-Dis_Oxidored"/>
</dbReference>
<feature type="domain" description="Pyridine nucleotide-disulphide oxidoreductase dimerisation" evidence="6">
    <location>
        <begin position="435"/>
        <end position="543"/>
    </location>
</feature>
<dbReference type="InterPro" id="IPR004099">
    <property type="entry name" value="Pyr_nucl-diS_OxRdtase_dimer"/>
</dbReference>
<reference evidence="8 9" key="1">
    <citation type="submission" date="2024-02" db="EMBL/GenBank/DDBJ databases">
        <authorList>
            <person name="Chen Y."/>
            <person name="Shah S."/>
            <person name="Dougan E. K."/>
            <person name="Thang M."/>
            <person name="Chan C."/>
        </authorList>
    </citation>
    <scope>NUCLEOTIDE SEQUENCE [LARGE SCALE GENOMIC DNA]</scope>
</reference>
<dbReference type="Gene3D" id="3.30.390.30">
    <property type="match status" value="1"/>
</dbReference>
<dbReference type="PRINTS" id="PR00368">
    <property type="entry name" value="FADPNR"/>
</dbReference>
<dbReference type="Pfam" id="PF02852">
    <property type="entry name" value="Pyr_redox_dim"/>
    <property type="match status" value="1"/>
</dbReference>
<comment type="similarity">
    <text evidence="1">Belongs to the class-I pyridine nucleotide-disulfide oxidoreductase family.</text>
</comment>
<dbReference type="SUPFAM" id="SSF51905">
    <property type="entry name" value="FAD/NAD(P)-binding domain"/>
    <property type="match status" value="1"/>
</dbReference>
<feature type="chain" id="PRO_5046734947" description="Dihydrolipoyl dehydrogenase" evidence="5">
    <location>
        <begin position="18"/>
        <end position="555"/>
    </location>
</feature>
<keyword evidence="3" id="KW-0274">FAD</keyword>
<evidence type="ECO:0000259" key="6">
    <source>
        <dbReference type="Pfam" id="PF02852"/>
    </source>
</evidence>
<comment type="caution">
    <text evidence="8">The sequence shown here is derived from an EMBL/GenBank/DDBJ whole genome shotgun (WGS) entry which is preliminary data.</text>
</comment>
<dbReference type="InterPro" id="IPR023753">
    <property type="entry name" value="FAD/NAD-binding_dom"/>
</dbReference>
<evidence type="ECO:0000256" key="2">
    <source>
        <dbReference type="ARBA" id="ARBA00022630"/>
    </source>
</evidence>
<dbReference type="InterPro" id="IPR036188">
    <property type="entry name" value="FAD/NAD-bd_sf"/>
</dbReference>
<feature type="signal peptide" evidence="5">
    <location>
        <begin position="1"/>
        <end position="17"/>
    </location>
</feature>